<dbReference type="Proteomes" id="UP000276133">
    <property type="component" value="Unassembled WGS sequence"/>
</dbReference>
<proteinExistence type="predicted"/>
<dbReference type="AlphaFoldDB" id="A0A3M7R6V3"/>
<evidence type="ECO:0000313" key="1">
    <source>
        <dbReference type="EMBL" id="RNA19343.1"/>
    </source>
</evidence>
<reference evidence="1 2" key="1">
    <citation type="journal article" date="2018" name="Sci. Rep.">
        <title>Genomic signatures of local adaptation to the degree of environmental predictability in rotifers.</title>
        <authorList>
            <person name="Franch-Gras L."/>
            <person name="Hahn C."/>
            <person name="Garcia-Roger E.M."/>
            <person name="Carmona M.J."/>
            <person name="Serra M."/>
            <person name="Gomez A."/>
        </authorList>
    </citation>
    <scope>NUCLEOTIDE SEQUENCE [LARGE SCALE GENOMIC DNA]</scope>
    <source>
        <strain evidence="1">HYR1</strain>
    </source>
</reference>
<comment type="caution">
    <text evidence="1">The sequence shown here is derived from an EMBL/GenBank/DDBJ whole genome shotgun (WGS) entry which is preliminary data.</text>
</comment>
<gene>
    <name evidence="1" type="ORF">BpHYR1_054575</name>
</gene>
<sequence length="85" mass="10342">MKIIEGLHNANQKQDWLKTVLKYKFITKSLIFLFLDQLANINKLFNKKIRKNEETKRKRTTRIFNDNKYPIFLQYFVSLVIISNY</sequence>
<dbReference type="EMBL" id="REGN01004068">
    <property type="protein sequence ID" value="RNA19343.1"/>
    <property type="molecule type" value="Genomic_DNA"/>
</dbReference>
<name>A0A3M7R6V3_BRAPC</name>
<protein>
    <submittedName>
        <fullName evidence="1">Uncharacterized protein</fullName>
    </submittedName>
</protein>
<accession>A0A3M7R6V3</accession>
<evidence type="ECO:0000313" key="2">
    <source>
        <dbReference type="Proteomes" id="UP000276133"/>
    </source>
</evidence>
<organism evidence="1 2">
    <name type="scientific">Brachionus plicatilis</name>
    <name type="common">Marine rotifer</name>
    <name type="synonym">Brachionus muelleri</name>
    <dbReference type="NCBI Taxonomy" id="10195"/>
    <lineage>
        <taxon>Eukaryota</taxon>
        <taxon>Metazoa</taxon>
        <taxon>Spiralia</taxon>
        <taxon>Gnathifera</taxon>
        <taxon>Rotifera</taxon>
        <taxon>Eurotatoria</taxon>
        <taxon>Monogononta</taxon>
        <taxon>Pseudotrocha</taxon>
        <taxon>Ploima</taxon>
        <taxon>Brachionidae</taxon>
        <taxon>Brachionus</taxon>
    </lineage>
</organism>
<keyword evidence="2" id="KW-1185">Reference proteome</keyword>